<reference evidence="1" key="1">
    <citation type="submission" date="2023-11" db="EMBL/GenBank/DDBJ databases">
        <authorList>
            <person name="Poullet M."/>
        </authorList>
    </citation>
    <scope>NUCLEOTIDE SEQUENCE</scope>
    <source>
        <strain evidence="1">E1834</strain>
    </source>
</reference>
<accession>A0ACB1AQH0</accession>
<name>A0ACB1AQH0_MELEN</name>
<dbReference type="EMBL" id="CAVMJV010000094">
    <property type="protein sequence ID" value="CAK5093120.1"/>
    <property type="molecule type" value="Genomic_DNA"/>
</dbReference>
<evidence type="ECO:0000313" key="1">
    <source>
        <dbReference type="EMBL" id="CAK5093120.1"/>
    </source>
</evidence>
<dbReference type="Proteomes" id="UP001497535">
    <property type="component" value="Unassembled WGS sequence"/>
</dbReference>
<proteinExistence type="predicted"/>
<gene>
    <name evidence="1" type="ORF">MENTE1834_LOCUS40291</name>
</gene>
<protein>
    <submittedName>
        <fullName evidence="1">Uncharacterized protein</fullName>
    </submittedName>
</protein>
<organism evidence="1 2">
    <name type="scientific">Meloidogyne enterolobii</name>
    <name type="common">Root-knot nematode worm</name>
    <name type="synonym">Meloidogyne mayaguensis</name>
    <dbReference type="NCBI Taxonomy" id="390850"/>
    <lineage>
        <taxon>Eukaryota</taxon>
        <taxon>Metazoa</taxon>
        <taxon>Ecdysozoa</taxon>
        <taxon>Nematoda</taxon>
        <taxon>Chromadorea</taxon>
        <taxon>Rhabditida</taxon>
        <taxon>Tylenchina</taxon>
        <taxon>Tylenchomorpha</taxon>
        <taxon>Tylenchoidea</taxon>
        <taxon>Meloidogynidae</taxon>
        <taxon>Meloidogyninae</taxon>
        <taxon>Meloidogyne</taxon>
    </lineage>
</organism>
<comment type="caution">
    <text evidence="1">The sequence shown here is derived from an EMBL/GenBank/DDBJ whole genome shotgun (WGS) entry which is preliminary data.</text>
</comment>
<sequence length="120" mass="13989">MQSLPSIYFKKHSFKFKEDFENSLGKQNSIEEEDSSSSTKISPTQKQPNNIIKALIKKRNSEGTTEDLNNPLKIQQMILKNKNGRIGGNSTAMPTYEKVRRHKRRYFFGVINCWKFVNIF</sequence>
<keyword evidence="2" id="KW-1185">Reference proteome</keyword>
<evidence type="ECO:0000313" key="2">
    <source>
        <dbReference type="Proteomes" id="UP001497535"/>
    </source>
</evidence>